<organism evidence="2 3">
    <name type="scientific">Penicillium capsulatum</name>
    <dbReference type="NCBI Taxonomy" id="69766"/>
    <lineage>
        <taxon>Eukaryota</taxon>
        <taxon>Fungi</taxon>
        <taxon>Dikarya</taxon>
        <taxon>Ascomycota</taxon>
        <taxon>Pezizomycotina</taxon>
        <taxon>Eurotiomycetes</taxon>
        <taxon>Eurotiomycetidae</taxon>
        <taxon>Eurotiales</taxon>
        <taxon>Aspergillaceae</taxon>
        <taxon>Penicillium</taxon>
    </lineage>
</organism>
<reference evidence="2" key="2">
    <citation type="journal article" date="2023" name="IMA Fungus">
        <title>Comparative genomic study of the Penicillium genus elucidates a diverse pangenome and 15 lateral gene transfer events.</title>
        <authorList>
            <person name="Petersen C."/>
            <person name="Sorensen T."/>
            <person name="Nielsen M.R."/>
            <person name="Sondergaard T.E."/>
            <person name="Sorensen J.L."/>
            <person name="Fitzpatrick D.A."/>
            <person name="Frisvad J.C."/>
            <person name="Nielsen K.L."/>
        </authorList>
    </citation>
    <scope>NUCLEOTIDE SEQUENCE</scope>
    <source>
        <strain evidence="2">IBT 21917</strain>
    </source>
</reference>
<dbReference type="GO" id="GO:0016538">
    <property type="term" value="F:cyclin-dependent protein serine/threonine kinase regulator activity"/>
    <property type="evidence" value="ECO:0007669"/>
    <property type="project" value="TreeGrafter"/>
</dbReference>
<proteinExistence type="predicted"/>
<comment type="caution">
    <text evidence="2">The sequence shown here is derived from an EMBL/GenBank/DDBJ whole genome shotgun (WGS) entry which is preliminary data.</text>
</comment>
<evidence type="ECO:0008006" key="4">
    <source>
        <dbReference type="Google" id="ProtNLM"/>
    </source>
</evidence>
<feature type="compositionally biased region" description="Low complexity" evidence="1">
    <location>
        <begin position="315"/>
        <end position="329"/>
    </location>
</feature>
<dbReference type="InterPro" id="IPR036915">
    <property type="entry name" value="Cyclin-like_sf"/>
</dbReference>
<evidence type="ECO:0000313" key="2">
    <source>
        <dbReference type="EMBL" id="KAJ5161510.1"/>
    </source>
</evidence>
<dbReference type="GO" id="GO:0019901">
    <property type="term" value="F:protein kinase binding"/>
    <property type="evidence" value="ECO:0007669"/>
    <property type="project" value="InterPro"/>
</dbReference>
<dbReference type="PANTHER" id="PTHR15615">
    <property type="match status" value="1"/>
</dbReference>
<feature type="compositionally biased region" description="Polar residues" evidence="1">
    <location>
        <begin position="350"/>
        <end position="359"/>
    </location>
</feature>
<reference evidence="2" key="1">
    <citation type="submission" date="2022-11" db="EMBL/GenBank/DDBJ databases">
        <authorList>
            <person name="Petersen C."/>
        </authorList>
    </citation>
    <scope>NUCLEOTIDE SEQUENCE</scope>
    <source>
        <strain evidence="2">IBT 21917</strain>
    </source>
</reference>
<feature type="region of interest" description="Disordered" evidence="1">
    <location>
        <begin position="305"/>
        <end position="399"/>
    </location>
</feature>
<keyword evidence="3" id="KW-1185">Reference proteome</keyword>
<dbReference type="PANTHER" id="PTHR15615:SF118">
    <property type="entry name" value="CYCLIN, HYPOTHETICAL (EUROFUNG)"/>
    <property type="match status" value="1"/>
</dbReference>
<dbReference type="GO" id="GO:0000307">
    <property type="term" value="C:cyclin-dependent protein kinase holoenzyme complex"/>
    <property type="evidence" value="ECO:0007669"/>
    <property type="project" value="TreeGrafter"/>
</dbReference>
<dbReference type="CDD" id="cd20557">
    <property type="entry name" value="CYCLIN_ScPCL1-like"/>
    <property type="match status" value="1"/>
</dbReference>
<dbReference type="InterPro" id="IPR013922">
    <property type="entry name" value="Cyclin_PHO80-like"/>
</dbReference>
<dbReference type="SUPFAM" id="SSF47954">
    <property type="entry name" value="Cyclin-like"/>
    <property type="match status" value="1"/>
</dbReference>
<accession>A0A9W9LKS8</accession>
<dbReference type="Gene3D" id="1.10.472.10">
    <property type="entry name" value="Cyclin-like"/>
    <property type="match status" value="1"/>
</dbReference>
<dbReference type="GO" id="GO:0005634">
    <property type="term" value="C:nucleus"/>
    <property type="evidence" value="ECO:0007669"/>
    <property type="project" value="TreeGrafter"/>
</dbReference>
<feature type="compositionally biased region" description="Polar residues" evidence="1">
    <location>
        <begin position="1"/>
        <end position="24"/>
    </location>
</feature>
<feature type="region of interest" description="Disordered" evidence="1">
    <location>
        <begin position="1"/>
        <end position="50"/>
    </location>
</feature>
<sequence length="601" mass="65395">MSPPTLSSQSIPIFGSITPTSDLISQRKRPSKPAHENPRSYWTAPFRDGLPTPPGDMTGVTYNAMPPVAYGLPAHSYTHACPSYDSISSSMVAAVKPTHSAPAKEILIPEPAPKKSTNNATNSPQIPASINKSKGSLAEFAAQMTCLFWFEKTSKLQEIEDNLQPVPSLVADAIPTVGFQKWVASILSTTQVSPNVILLALLFIYRLKKFNAGVKGKKGSEFRLMTVALMLGNKFLDDNTYTNKTWAEVSGIAVQEIHVMEVEFLSNIRYDLFASKEEWACWQTKLGLFADYFKQASMLPAESTTPALHVSPPRLQAQSPSSKLASPSSDALRPQSQPNWYMPVPGLPYPTSSQLSSEASLGGSRKRNRDDDDTDGQPTKRAVRSTATSNPGLNVPSAAINAIPTLPPVPTPTSAPVVPAQTLSSVSRLPPPTLPPPSNPMPHALTSTSIPQLPTPAPMRPVYKNWPRQMAAVPSVASLYNNTLPDLSRHHQGAYGPTSSTVSPAIPAYVPTPQDHLSPSFFLANRNSPYRPVRSCNTLLIPPPSTSMQQQRSVPFDHMHYQPLGKGTAERKTGPLPYIHPDAWNQASFPQPPFYPPHHNY</sequence>
<dbReference type="Proteomes" id="UP001146351">
    <property type="component" value="Unassembled WGS sequence"/>
</dbReference>
<dbReference type="EMBL" id="JAPQKO010000005">
    <property type="protein sequence ID" value="KAJ5161510.1"/>
    <property type="molecule type" value="Genomic_DNA"/>
</dbReference>
<evidence type="ECO:0000256" key="1">
    <source>
        <dbReference type="SAM" id="MobiDB-lite"/>
    </source>
</evidence>
<protein>
    <recommendedName>
        <fullName evidence="4">Mucin</fullName>
    </recommendedName>
</protein>
<gene>
    <name evidence="2" type="ORF">N7492_006902</name>
</gene>
<dbReference type="AlphaFoldDB" id="A0A9W9LKS8"/>
<dbReference type="Pfam" id="PF08613">
    <property type="entry name" value="Cyclin"/>
    <property type="match status" value="1"/>
</dbReference>
<feature type="compositionally biased region" description="Polar residues" evidence="1">
    <location>
        <begin position="115"/>
        <end position="128"/>
    </location>
</feature>
<feature type="region of interest" description="Disordered" evidence="1">
    <location>
        <begin position="107"/>
        <end position="128"/>
    </location>
</feature>
<evidence type="ECO:0000313" key="3">
    <source>
        <dbReference type="Proteomes" id="UP001146351"/>
    </source>
</evidence>
<dbReference type="OrthoDB" id="442243at2759"/>
<name>A0A9W9LKS8_9EURO</name>